<organism evidence="17 18">
    <name type="scientific">Varroa destructor</name>
    <name type="common">Honeybee mite</name>
    <dbReference type="NCBI Taxonomy" id="109461"/>
    <lineage>
        <taxon>Eukaryota</taxon>
        <taxon>Metazoa</taxon>
        <taxon>Ecdysozoa</taxon>
        <taxon>Arthropoda</taxon>
        <taxon>Chelicerata</taxon>
        <taxon>Arachnida</taxon>
        <taxon>Acari</taxon>
        <taxon>Parasitiformes</taxon>
        <taxon>Mesostigmata</taxon>
        <taxon>Gamasina</taxon>
        <taxon>Dermanyssoidea</taxon>
        <taxon>Varroidae</taxon>
        <taxon>Varroa</taxon>
    </lineage>
</organism>
<dbReference type="InterPro" id="IPR001579">
    <property type="entry name" value="Glyco_hydro_18_chit_AS"/>
</dbReference>
<feature type="compositionally biased region" description="Basic residues" evidence="13">
    <location>
        <begin position="610"/>
        <end position="622"/>
    </location>
</feature>
<feature type="compositionally biased region" description="Low complexity" evidence="13">
    <location>
        <begin position="460"/>
        <end position="476"/>
    </location>
</feature>
<feature type="region of interest" description="Disordered" evidence="13">
    <location>
        <begin position="1155"/>
        <end position="1176"/>
    </location>
</feature>
<feature type="region of interest" description="Disordered" evidence="13">
    <location>
        <begin position="785"/>
        <end position="1123"/>
    </location>
</feature>
<evidence type="ECO:0000256" key="6">
    <source>
        <dbReference type="ARBA" id="ARBA00022801"/>
    </source>
</evidence>
<evidence type="ECO:0000256" key="9">
    <source>
        <dbReference type="ARBA" id="ARBA00023277"/>
    </source>
</evidence>
<feature type="compositionally biased region" description="Polar residues" evidence="13">
    <location>
        <begin position="979"/>
        <end position="1011"/>
    </location>
</feature>
<dbReference type="GO" id="GO:0008061">
    <property type="term" value="F:chitin binding"/>
    <property type="evidence" value="ECO:0007669"/>
    <property type="project" value="UniProtKB-KW"/>
</dbReference>
<feature type="compositionally biased region" description="Pro residues" evidence="13">
    <location>
        <begin position="1234"/>
        <end position="1245"/>
    </location>
</feature>
<evidence type="ECO:0000256" key="8">
    <source>
        <dbReference type="ARBA" id="ARBA00023157"/>
    </source>
</evidence>
<feature type="compositionally biased region" description="Polar residues" evidence="13">
    <location>
        <begin position="1100"/>
        <end position="1123"/>
    </location>
</feature>
<evidence type="ECO:0000313" key="18">
    <source>
        <dbReference type="Proteomes" id="UP000594260"/>
    </source>
</evidence>
<feature type="compositionally biased region" description="Acidic residues" evidence="13">
    <location>
        <begin position="631"/>
        <end position="648"/>
    </location>
</feature>
<accession>A0A7M7K9L8</accession>
<keyword evidence="11" id="KW-0624">Polysaccharide degradation</keyword>
<evidence type="ECO:0000256" key="14">
    <source>
        <dbReference type="SAM" id="SignalP"/>
    </source>
</evidence>
<dbReference type="InterPro" id="IPR002557">
    <property type="entry name" value="Chitin-bd_dom"/>
</dbReference>
<keyword evidence="5 14" id="KW-0732">Signal</keyword>
<dbReference type="RefSeq" id="XP_022662475.1">
    <property type="nucleotide sequence ID" value="XM_022806740.1"/>
</dbReference>
<feature type="compositionally biased region" description="Polar residues" evidence="13">
    <location>
        <begin position="1021"/>
        <end position="1041"/>
    </location>
</feature>
<evidence type="ECO:0000256" key="3">
    <source>
        <dbReference type="ARBA" id="ARBA00012729"/>
    </source>
</evidence>
<dbReference type="SMART" id="SM00636">
    <property type="entry name" value="Glyco_18"/>
    <property type="match status" value="1"/>
</dbReference>
<proteinExistence type="inferred from homology"/>
<dbReference type="EC" id="3.2.1.14" evidence="3"/>
<comment type="catalytic activity">
    <reaction evidence="1">
        <text>Random endo-hydrolysis of N-acetyl-beta-D-glucosaminide (1-&gt;4)-beta-linkages in chitin and chitodextrins.</text>
        <dbReference type="EC" id="3.2.1.14"/>
    </reaction>
</comment>
<evidence type="ECO:0000256" key="13">
    <source>
        <dbReference type="SAM" id="MobiDB-lite"/>
    </source>
</evidence>
<reference evidence="17" key="1">
    <citation type="submission" date="2021-01" db="UniProtKB">
        <authorList>
            <consortium name="EnsemblMetazoa"/>
        </authorList>
    </citation>
    <scope>IDENTIFICATION</scope>
</reference>
<keyword evidence="10 12" id="KW-0326">Glycosidase</keyword>
<dbReference type="PROSITE" id="PS51910">
    <property type="entry name" value="GH18_2"/>
    <property type="match status" value="1"/>
</dbReference>
<dbReference type="SMART" id="SM00494">
    <property type="entry name" value="ChtBD2"/>
    <property type="match status" value="2"/>
</dbReference>
<feature type="compositionally biased region" description="Basic and acidic residues" evidence="13">
    <location>
        <begin position="435"/>
        <end position="454"/>
    </location>
</feature>
<keyword evidence="4" id="KW-0147">Chitin-binding</keyword>
<feature type="region of interest" description="Disordered" evidence="13">
    <location>
        <begin position="1207"/>
        <end position="1251"/>
    </location>
</feature>
<feature type="domain" description="GH18" evidence="16">
    <location>
        <begin position="57"/>
        <end position="432"/>
    </location>
</feature>
<dbReference type="Proteomes" id="UP000594260">
    <property type="component" value="Unplaced"/>
</dbReference>
<protein>
    <recommendedName>
        <fullName evidence="3">chitinase</fullName>
        <ecNumber evidence="3">3.2.1.14</ecNumber>
    </recommendedName>
</protein>
<feature type="compositionally biased region" description="Pro residues" evidence="13">
    <location>
        <begin position="1276"/>
        <end position="1291"/>
    </location>
</feature>
<evidence type="ECO:0000256" key="11">
    <source>
        <dbReference type="ARBA" id="ARBA00023326"/>
    </source>
</evidence>
<keyword evidence="6 12" id="KW-0378">Hydrolase</keyword>
<dbReference type="InterPro" id="IPR029070">
    <property type="entry name" value="Chitinase_insertion_sf"/>
</dbReference>
<evidence type="ECO:0000313" key="17">
    <source>
        <dbReference type="EnsemblMetazoa" id="XP_022662475"/>
    </source>
</evidence>
<feature type="compositionally biased region" description="Low complexity" evidence="13">
    <location>
        <begin position="587"/>
        <end position="609"/>
    </location>
</feature>
<feature type="region of interest" description="Disordered" evidence="13">
    <location>
        <begin position="1265"/>
        <end position="1302"/>
    </location>
</feature>
<dbReference type="FunFam" id="3.10.50.10:FF:000004">
    <property type="entry name" value="Chitinase 5"/>
    <property type="match status" value="1"/>
</dbReference>
<feature type="region of interest" description="Disordered" evidence="13">
    <location>
        <begin position="24"/>
        <end position="47"/>
    </location>
</feature>
<keyword evidence="9" id="KW-0119">Carbohydrate metabolism</keyword>
<dbReference type="InterPro" id="IPR017853">
    <property type="entry name" value="GH"/>
</dbReference>
<dbReference type="CDD" id="cd02872">
    <property type="entry name" value="GH18_chitolectin_chitotriosidase"/>
    <property type="match status" value="1"/>
</dbReference>
<evidence type="ECO:0000256" key="5">
    <source>
        <dbReference type="ARBA" id="ARBA00022729"/>
    </source>
</evidence>
<dbReference type="Gene3D" id="2.170.140.10">
    <property type="entry name" value="Chitin binding domain"/>
    <property type="match status" value="2"/>
</dbReference>
<dbReference type="SUPFAM" id="SSF54556">
    <property type="entry name" value="Chitinase insertion domain"/>
    <property type="match status" value="1"/>
</dbReference>
<dbReference type="EnsemblMetazoa" id="XM_022806740">
    <property type="protein sequence ID" value="XP_022662475"/>
    <property type="gene ID" value="LOC111250858"/>
</dbReference>
<keyword evidence="8" id="KW-1015">Disulfide bond</keyword>
<feature type="chain" id="PRO_5029618604" description="chitinase" evidence="14">
    <location>
        <begin position="20"/>
        <end position="1398"/>
    </location>
</feature>
<feature type="domain" description="Chitin-binding type-2" evidence="15">
    <location>
        <begin position="1339"/>
        <end position="1397"/>
    </location>
</feature>
<dbReference type="FunFam" id="2.170.140.10:FF:000005">
    <property type="entry name" value="Acidic mammalian chitinase"/>
    <property type="match status" value="1"/>
</dbReference>
<feature type="compositionally biased region" description="Polar residues" evidence="13">
    <location>
        <begin position="1159"/>
        <end position="1172"/>
    </location>
</feature>
<feature type="region of interest" description="Disordered" evidence="13">
    <location>
        <begin position="552"/>
        <end position="671"/>
    </location>
</feature>
<evidence type="ECO:0000259" key="15">
    <source>
        <dbReference type="PROSITE" id="PS50940"/>
    </source>
</evidence>
<evidence type="ECO:0000256" key="10">
    <source>
        <dbReference type="ARBA" id="ARBA00023295"/>
    </source>
</evidence>
<dbReference type="InterPro" id="IPR050314">
    <property type="entry name" value="Glycosyl_Hydrlase_18"/>
</dbReference>
<feature type="compositionally biased region" description="Polar residues" evidence="13">
    <location>
        <begin position="1058"/>
        <end position="1074"/>
    </location>
</feature>
<dbReference type="PANTHER" id="PTHR11177:SF399">
    <property type="entry name" value="CHITINASE 6, ISOFORM C"/>
    <property type="match status" value="1"/>
</dbReference>
<dbReference type="Gene3D" id="3.20.20.80">
    <property type="entry name" value="Glycosidases"/>
    <property type="match status" value="1"/>
</dbReference>
<dbReference type="Pfam" id="PF01607">
    <property type="entry name" value="CBM_14"/>
    <property type="match status" value="2"/>
</dbReference>
<feature type="compositionally biased region" description="Polar residues" evidence="13">
    <location>
        <begin position="936"/>
        <end position="945"/>
    </location>
</feature>
<dbReference type="PROSITE" id="PS50940">
    <property type="entry name" value="CHIT_BIND_II"/>
    <property type="match status" value="2"/>
</dbReference>
<evidence type="ECO:0000256" key="2">
    <source>
        <dbReference type="ARBA" id="ARBA00009121"/>
    </source>
</evidence>
<dbReference type="GO" id="GO:0006032">
    <property type="term" value="P:chitin catabolic process"/>
    <property type="evidence" value="ECO:0007669"/>
    <property type="project" value="UniProtKB-KW"/>
</dbReference>
<dbReference type="FunFam" id="3.20.20.80:FF:000007">
    <property type="entry name" value="Acidic mammalian chitinase"/>
    <property type="match status" value="1"/>
</dbReference>
<evidence type="ECO:0000256" key="4">
    <source>
        <dbReference type="ARBA" id="ARBA00022669"/>
    </source>
</evidence>
<sequence length="1398" mass="155773">MRLLGFIALTVALAGTTQAQRIIKRPQTSLQPKSQSSTSSSASSKSSITTNNVLTDTKMVCYYSNWAIYRPALAKFTPQNINPFLCSHLIYAFAGFNKKWEMKPFDPYNDIEQGNYKKFVGLKQYNPALKTMVAVGGWNEGSKRFTEMVENAENRQAFVRSAVKFCRIHSFDGLDLDWEYPTFREGGRPEDKEGYALLIKELREAFDAEKTNGKDRLLLSVAVPAGKDYIDQGFDVKTISDYADFLNILTYDYHTAFEAVINHHAPLRARDGLKEWDDENTLNIDWTVTYYLKKGAPANKLILGIPTYGRSFTLSNADETDLDSPASGPGQQGEATREKGYLAYYEICQAVNENGWELARPHEDIMGPVAFKGTQWVSFDDEIMIANKVKYIKSKGLGGAMIWTLDNDDFRGSCGGGESPLISALRESLLDAEESSTRPRITDASSSKKKDSLKSGRIKTTTTTPAPKETGLLFTTPEPPTTPDPGTPFECEDEGFFPNDKDCRKYYWCLDSGPADLGIVAHTFTCPSNLHFNSKTESCDFKDRVKCKADKGKSKAKKITTTSAPAPEEEETSTARPSSKKSKRPSSRTTLRTATSTSTTTSTTTTTRRPSTRRKTGGRKRPVTTTTALPEVEDDDFEYVDQELDPTEESVTTRRVKSGKQTEKTTNNDSIAELVRLLKDHLRAPESKTDESTLSNQGNQVRGPPAQLAPQTQAYTDPRIQPAEPGTNLRRPVQVQYREPVQLFQEYANPSRQTNSRLDSGLNVYVAPARDARPLPEDAISPFKFSYSEPLNRPAPPDNYRELRTQNGEPEFRQPVARPDVDQNDQTSAKARKPKLDNSLARAPYNPDRFDLGDIPAFGFSEGSSRGLEEAPAPKPVTAEASLPPSKSSEPDFIFDGDIPDFSFSDGPGEAKPQSKSNSGDLSRLPNSRPFRYDSPGTTSTQFRRVTTELPFVYNTPQRQSRPAPAAVGHSDFGKNDDSSQLPGQNTQSALQFDYQQPQRDSRQPQTTFTYSDPPLREQRPQTNQFTYNETPQRENQQQRQRGAAFTYNDPPQRETRSQQTNAFTYSDPPQRSTDAPAAFSYSNPQRNAVPPPVQAAYQDPSSRQQSTTDQFDNYQSPQRNSQPVQSFAFNYEASPQRTRQQKQQQQALAFNYDAPPQRDQTSAPNSLQQYDAAQRSKTKLTQGFALDTLVPDPLSTHDEGRNVARQGRLNQQHLTTNLPVSQTPTTTSQPATTRPPIPPLPSPASIPAATFDDDEYYYDDYEDEPTLATPQARPTVPPQPTTRATVPPPARRTVPVSQTSPRRAVVITTPRPSRRPVIAVEPVQDPYAPPLIVIDKDTIDCNKRGVFIHPNDCTKFVVCAPGKNGLKGFVHNCPAETIYVTALGRCLRGDRKTCTRK</sequence>
<dbReference type="Pfam" id="PF00704">
    <property type="entry name" value="Glyco_hydro_18"/>
    <property type="match status" value="1"/>
</dbReference>
<evidence type="ECO:0000256" key="1">
    <source>
        <dbReference type="ARBA" id="ARBA00000822"/>
    </source>
</evidence>
<feature type="compositionally biased region" description="Polar residues" evidence="13">
    <location>
        <begin position="1209"/>
        <end position="1219"/>
    </location>
</feature>
<feature type="compositionally biased region" description="Low complexity" evidence="13">
    <location>
        <begin position="1220"/>
        <end position="1233"/>
    </location>
</feature>
<feature type="signal peptide" evidence="14">
    <location>
        <begin position="1"/>
        <end position="19"/>
    </location>
</feature>
<name>A0A7M7K9L8_VARDE</name>
<dbReference type="GeneID" id="111250858"/>
<dbReference type="PANTHER" id="PTHR11177">
    <property type="entry name" value="CHITINASE"/>
    <property type="match status" value="1"/>
</dbReference>
<evidence type="ECO:0000259" key="16">
    <source>
        <dbReference type="PROSITE" id="PS51910"/>
    </source>
</evidence>
<feature type="domain" description="Chitin-binding type-2" evidence="15">
    <location>
        <begin position="488"/>
        <end position="549"/>
    </location>
</feature>
<dbReference type="GO" id="GO:0000272">
    <property type="term" value="P:polysaccharide catabolic process"/>
    <property type="evidence" value="ECO:0007669"/>
    <property type="project" value="UniProtKB-KW"/>
</dbReference>
<dbReference type="InterPro" id="IPR036508">
    <property type="entry name" value="Chitin-bd_dom_sf"/>
</dbReference>
<dbReference type="GO" id="GO:0008843">
    <property type="term" value="F:endochitinase activity"/>
    <property type="evidence" value="ECO:0007669"/>
    <property type="project" value="UniProtKB-EC"/>
</dbReference>
<evidence type="ECO:0000256" key="7">
    <source>
        <dbReference type="ARBA" id="ARBA00023024"/>
    </source>
</evidence>
<keyword evidence="7" id="KW-0146">Chitin degradation</keyword>
<comment type="similarity">
    <text evidence="2">Belongs to the glycosyl hydrolase 18 family. Chitinase class II subfamily.</text>
</comment>
<dbReference type="InterPro" id="IPR001223">
    <property type="entry name" value="Glyco_hydro18_cat"/>
</dbReference>
<keyword evidence="18" id="KW-1185">Reference proteome</keyword>
<feature type="compositionally biased region" description="Low complexity" evidence="13">
    <location>
        <begin position="26"/>
        <end position="47"/>
    </location>
</feature>
<dbReference type="SUPFAM" id="SSF51445">
    <property type="entry name" value="(Trans)glycosidases"/>
    <property type="match status" value="1"/>
</dbReference>
<dbReference type="Gene3D" id="3.10.50.10">
    <property type="match status" value="1"/>
</dbReference>
<dbReference type="PROSITE" id="PS01095">
    <property type="entry name" value="GH18_1"/>
    <property type="match status" value="1"/>
</dbReference>
<feature type="region of interest" description="Disordered" evidence="13">
    <location>
        <begin position="686"/>
        <end position="710"/>
    </location>
</feature>
<dbReference type="SUPFAM" id="SSF57625">
    <property type="entry name" value="Invertebrate chitin-binding proteins"/>
    <property type="match status" value="2"/>
</dbReference>
<feature type="region of interest" description="Disordered" evidence="13">
    <location>
        <begin position="432"/>
        <end position="485"/>
    </location>
</feature>
<dbReference type="GO" id="GO:0005576">
    <property type="term" value="C:extracellular region"/>
    <property type="evidence" value="ECO:0007669"/>
    <property type="project" value="InterPro"/>
</dbReference>
<dbReference type="InterPro" id="IPR011583">
    <property type="entry name" value="Chitinase_II/V-like_cat"/>
</dbReference>
<evidence type="ECO:0000256" key="12">
    <source>
        <dbReference type="RuleBase" id="RU000489"/>
    </source>
</evidence>